<dbReference type="AlphaFoldDB" id="A0AAV3R3R1"/>
<sequence length="80" mass="9348">MSGVDPDVALHRFHVDPLFHPIKQRKRIFSEEKNLAIREEVINLLKAGATRELQFPSWIANVVLVRKPNNKWRMCTISQI</sequence>
<comment type="caution">
    <text evidence="1">The sequence shown here is derived from an EMBL/GenBank/DDBJ whole genome shotgun (WGS) entry which is preliminary data.</text>
</comment>
<dbReference type="InterPro" id="IPR043502">
    <property type="entry name" value="DNA/RNA_pol_sf"/>
</dbReference>
<protein>
    <submittedName>
        <fullName evidence="1">Uncharacterized protein</fullName>
    </submittedName>
</protein>
<evidence type="ECO:0000313" key="2">
    <source>
        <dbReference type="Proteomes" id="UP001454036"/>
    </source>
</evidence>
<gene>
    <name evidence="1" type="ORF">LIER_40781</name>
</gene>
<dbReference type="SUPFAM" id="SSF56672">
    <property type="entry name" value="DNA/RNA polymerases"/>
    <property type="match status" value="1"/>
</dbReference>
<proteinExistence type="predicted"/>
<dbReference type="EMBL" id="BAABME010024120">
    <property type="protein sequence ID" value="GAA0169533.1"/>
    <property type="molecule type" value="Genomic_DNA"/>
</dbReference>
<reference evidence="1 2" key="1">
    <citation type="submission" date="2024-01" db="EMBL/GenBank/DDBJ databases">
        <title>The complete chloroplast genome sequence of Lithospermum erythrorhizon: insights into the phylogenetic relationship among Boraginaceae species and the maternal lineages of purple gromwells.</title>
        <authorList>
            <person name="Okada T."/>
            <person name="Watanabe K."/>
        </authorList>
    </citation>
    <scope>NUCLEOTIDE SEQUENCE [LARGE SCALE GENOMIC DNA]</scope>
</reference>
<dbReference type="Gene3D" id="3.10.10.10">
    <property type="entry name" value="HIV Type 1 Reverse Transcriptase, subunit A, domain 1"/>
    <property type="match status" value="1"/>
</dbReference>
<evidence type="ECO:0000313" key="1">
    <source>
        <dbReference type="EMBL" id="GAA0169533.1"/>
    </source>
</evidence>
<accession>A0AAV3R3R1</accession>
<keyword evidence="2" id="KW-1185">Reference proteome</keyword>
<organism evidence="1 2">
    <name type="scientific">Lithospermum erythrorhizon</name>
    <name type="common">Purple gromwell</name>
    <name type="synonym">Lithospermum officinale var. erythrorhizon</name>
    <dbReference type="NCBI Taxonomy" id="34254"/>
    <lineage>
        <taxon>Eukaryota</taxon>
        <taxon>Viridiplantae</taxon>
        <taxon>Streptophyta</taxon>
        <taxon>Embryophyta</taxon>
        <taxon>Tracheophyta</taxon>
        <taxon>Spermatophyta</taxon>
        <taxon>Magnoliopsida</taxon>
        <taxon>eudicotyledons</taxon>
        <taxon>Gunneridae</taxon>
        <taxon>Pentapetalae</taxon>
        <taxon>asterids</taxon>
        <taxon>lamiids</taxon>
        <taxon>Boraginales</taxon>
        <taxon>Boraginaceae</taxon>
        <taxon>Boraginoideae</taxon>
        <taxon>Lithospermeae</taxon>
        <taxon>Lithospermum</taxon>
    </lineage>
</organism>
<name>A0AAV3R3R1_LITER</name>
<dbReference type="Proteomes" id="UP001454036">
    <property type="component" value="Unassembled WGS sequence"/>
</dbReference>